<proteinExistence type="predicted"/>
<dbReference type="SUPFAM" id="SSF51556">
    <property type="entry name" value="Metallo-dependent hydrolases"/>
    <property type="match status" value="1"/>
</dbReference>
<dbReference type="Proteomes" id="UP001432180">
    <property type="component" value="Chromosome"/>
</dbReference>
<dbReference type="PANTHER" id="PTHR22642:SF2">
    <property type="entry name" value="PROTEIN LONG AFTER FAR-RED 3"/>
    <property type="match status" value="1"/>
</dbReference>
<protein>
    <submittedName>
        <fullName evidence="2">Amidohydrolase family protein</fullName>
    </submittedName>
</protein>
<dbReference type="EMBL" id="CP121472">
    <property type="protein sequence ID" value="WPL16407.1"/>
    <property type="molecule type" value="Genomic_DNA"/>
</dbReference>
<name>A0ABZ0S7W5_9GAMM</name>
<reference evidence="2 3" key="1">
    <citation type="journal article" date="2023" name="Microorganisms">
        <title>Thiorhodovibrio frisius and Trv. litoralis spp. nov., Two Novel Members from a Clade of Fastidious Purple Sulfur Bacteria That Exhibit Unique Red-Shifted Light-Harvesting Capabilities.</title>
        <authorList>
            <person name="Methner A."/>
            <person name="Kuzyk S.B."/>
            <person name="Petersen J."/>
            <person name="Bauer S."/>
            <person name="Brinkmann H."/>
            <person name="Sichau K."/>
            <person name="Wanner G."/>
            <person name="Wolf J."/>
            <person name="Neumann-Schaal M."/>
            <person name="Henke P."/>
            <person name="Tank M."/>
            <person name="Sproer C."/>
            <person name="Bunk B."/>
            <person name="Overmann J."/>
        </authorList>
    </citation>
    <scope>NUCLEOTIDE SEQUENCE [LARGE SCALE GENOMIC DNA]</scope>
    <source>
        <strain evidence="2 3">DSM 6702</strain>
    </source>
</reference>
<gene>
    <name evidence="2" type="ORF">Thiowin_01361</name>
</gene>
<dbReference type="Gene3D" id="3.10.310.70">
    <property type="match status" value="1"/>
</dbReference>
<organism evidence="2 3">
    <name type="scientific">Thiorhodovibrio winogradskyi</name>
    <dbReference type="NCBI Taxonomy" id="77007"/>
    <lineage>
        <taxon>Bacteria</taxon>
        <taxon>Pseudomonadati</taxon>
        <taxon>Pseudomonadota</taxon>
        <taxon>Gammaproteobacteria</taxon>
        <taxon>Chromatiales</taxon>
        <taxon>Chromatiaceae</taxon>
        <taxon>Thiorhodovibrio</taxon>
    </lineage>
</organism>
<dbReference type="Gene3D" id="3.20.20.140">
    <property type="entry name" value="Metal-dependent hydrolases"/>
    <property type="match status" value="1"/>
</dbReference>
<sequence length="472" mass="51954">MSKAVFPGKLPTKSFNSLTCLFGTLLSCLLLLSAGTLMFPSPGLAWAKQLPPDEETTPSVSGVETVTIPGLSDFHTHTSLYIALMESTSFWEVSEKEAAMEIIAKLPADDLTLIQGWNESLFSFTEEELASMPPVIIVHYSLHSMVMSPAAEDMLRPDYPDIVARYGDFAWYQRHISDILPFLGRIPKITPEATAAHFEELAAKGVMHVQDMLLVSEDALRIISASPMADRIKFWAGPDMYARLSPGMRAKVWGIKLFTDGGLGTNTAAMHQPYAGEENKGLLVYEDDALLGLMRDTARQELPIALHAVGDRAVTQILDALGALSAEGLGFPEIRVEHAQFISEQQARQLKEAGVVLSMQPNFSLDSTIYAETLPLGYAERNNPFRMLIDQVGYVPGKDLFLSSDGMPHGVEPALESSLFPPHSGQRLALEEFIKGYTRPDEPTRLVVDIDTEQQEVFLKEILSEANADNLD</sequence>
<evidence type="ECO:0000313" key="3">
    <source>
        <dbReference type="Proteomes" id="UP001432180"/>
    </source>
</evidence>
<accession>A0ABZ0S7W5</accession>
<dbReference type="PANTHER" id="PTHR22642">
    <property type="entry name" value="IMIDAZOLONEPROPIONASE"/>
    <property type="match status" value="1"/>
</dbReference>
<feature type="domain" description="Amidohydrolase 3" evidence="1">
    <location>
        <begin position="66"/>
        <end position="366"/>
    </location>
</feature>
<evidence type="ECO:0000313" key="2">
    <source>
        <dbReference type="EMBL" id="WPL16407.1"/>
    </source>
</evidence>
<keyword evidence="3" id="KW-1185">Reference proteome</keyword>
<dbReference type="InterPro" id="IPR032466">
    <property type="entry name" value="Metal_Hydrolase"/>
</dbReference>
<dbReference type="Pfam" id="PF07969">
    <property type="entry name" value="Amidohydro_3"/>
    <property type="match status" value="1"/>
</dbReference>
<evidence type="ECO:0000259" key="1">
    <source>
        <dbReference type="Pfam" id="PF07969"/>
    </source>
</evidence>
<dbReference type="PROSITE" id="PS51257">
    <property type="entry name" value="PROKAR_LIPOPROTEIN"/>
    <property type="match status" value="1"/>
</dbReference>
<dbReference type="InterPro" id="IPR013108">
    <property type="entry name" value="Amidohydro_3"/>
</dbReference>